<proteinExistence type="predicted"/>
<dbReference type="PROSITE" id="PS50088">
    <property type="entry name" value="ANK_REPEAT"/>
    <property type="match status" value="1"/>
</dbReference>
<protein>
    <submittedName>
        <fullName evidence="4">Uncharacterized protein</fullName>
    </submittedName>
</protein>
<accession>A0ABD2WT13</accession>
<dbReference type="PROSITE" id="PS50297">
    <property type="entry name" value="ANK_REP_REGION"/>
    <property type="match status" value="1"/>
</dbReference>
<dbReference type="Proteomes" id="UP001627154">
    <property type="component" value="Unassembled WGS sequence"/>
</dbReference>
<dbReference type="Pfam" id="PF12796">
    <property type="entry name" value="Ank_2"/>
    <property type="match status" value="1"/>
</dbReference>
<evidence type="ECO:0000256" key="2">
    <source>
        <dbReference type="ARBA" id="ARBA00023043"/>
    </source>
</evidence>
<dbReference type="InterPro" id="IPR036770">
    <property type="entry name" value="Ankyrin_rpt-contain_sf"/>
</dbReference>
<dbReference type="SMART" id="SM00248">
    <property type="entry name" value="ANK"/>
    <property type="match status" value="2"/>
</dbReference>
<evidence type="ECO:0000313" key="5">
    <source>
        <dbReference type="Proteomes" id="UP001627154"/>
    </source>
</evidence>
<keyword evidence="5" id="KW-1185">Reference proteome</keyword>
<dbReference type="Gene3D" id="1.25.40.20">
    <property type="entry name" value="Ankyrin repeat-containing domain"/>
    <property type="match status" value="1"/>
</dbReference>
<dbReference type="AlphaFoldDB" id="A0ABD2WT13"/>
<dbReference type="PANTHER" id="PTHR24173">
    <property type="entry name" value="ANKYRIN REPEAT CONTAINING"/>
    <property type="match status" value="1"/>
</dbReference>
<name>A0ABD2WT13_9HYME</name>
<sequence length="166" mass="18660">MRCTLCPIATTRTRRQRMIAFEHELPNRHLGMACLSRACRLGQTEVAKFLLRDSGLFDLNLYTREDGARLVRLAAAAGNLEIVRSLVARWDGVDVVNGRDEDEGRTALMYATENGDRTMLDYFLARGAAIDAVDKAGRTALAIAARHWKNKKCAKVKRFFFLEVPS</sequence>
<evidence type="ECO:0000256" key="1">
    <source>
        <dbReference type="ARBA" id="ARBA00022737"/>
    </source>
</evidence>
<dbReference type="EMBL" id="JBJJXI010000074">
    <property type="protein sequence ID" value="KAL3396171.1"/>
    <property type="molecule type" value="Genomic_DNA"/>
</dbReference>
<dbReference type="PANTHER" id="PTHR24173:SF74">
    <property type="entry name" value="ANKYRIN REPEAT DOMAIN-CONTAINING PROTEIN 16"/>
    <property type="match status" value="1"/>
</dbReference>
<evidence type="ECO:0000256" key="3">
    <source>
        <dbReference type="PROSITE-ProRule" id="PRU00023"/>
    </source>
</evidence>
<dbReference type="SUPFAM" id="SSF48403">
    <property type="entry name" value="Ankyrin repeat"/>
    <property type="match status" value="1"/>
</dbReference>
<dbReference type="InterPro" id="IPR002110">
    <property type="entry name" value="Ankyrin_rpt"/>
</dbReference>
<evidence type="ECO:0000313" key="4">
    <source>
        <dbReference type="EMBL" id="KAL3396171.1"/>
    </source>
</evidence>
<comment type="caution">
    <text evidence="4">The sequence shown here is derived from an EMBL/GenBank/DDBJ whole genome shotgun (WGS) entry which is preliminary data.</text>
</comment>
<gene>
    <name evidence="4" type="ORF">TKK_010034</name>
</gene>
<reference evidence="4 5" key="1">
    <citation type="journal article" date="2024" name="bioRxiv">
        <title>A reference genome for Trichogramma kaykai: A tiny desert-dwelling parasitoid wasp with competing sex-ratio distorters.</title>
        <authorList>
            <person name="Culotta J."/>
            <person name="Lindsey A.R."/>
        </authorList>
    </citation>
    <scope>NUCLEOTIDE SEQUENCE [LARGE SCALE GENOMIC DNA]</scope>
    <source>
        <strain evidence="4 5">KSX58</strain>
    </source>
</reference>
<feature type="repeat" description="ANK" evidence="3">
    <location>
        <begin position="103"/>
        <end position="135"/>
    </location>
</feature>
<organism evidence="4 5">
    <name type="scientific">Trichogramma kaykai</name>
    <dbReference type="NCBI Taxonomy" id="54128"/>
    <lineage>
        <taxon>Eukaryota</taxon>
        <taxon>Metazoa</taxon>
        <taxon>Ecdysozoa</taxon>
        <taxon>Arthropoda</taxon>
        <taxon>Hexapoda</taxon>
        <taxon>Insecta</taxon>
        <taxon>Pterygota</taxon>
        <taxon>Neoptera</taxon>
        <taxon>Endopterygota</taxon>
        <taxon>Hymenoptera</taxon>
        <taxon>Apocrita</taxon>
        <taxon>Proctotrupomorpha</taxon>
        <taxon>Chalcidoidea</taxon>
        <taxon>Trichogrammatidae</taxon>
        <taxon>Trichogramma</taxon>
    </lineage>
</organism>
<keyword evidence="1" id="KW-0677">Repeat</keyword>
<keyword evidence="2 3" id="KW-0040">ANK repeat</keyword>